<proteinExistence type="predicted"/>
<gene>
    <name evidence="2" type="ORF">Bca52824_074939</name>
</gene>
<accession>A0A8X7TUY5</accession>
<feature type="region of interest" description="Disordered" evidence="1">
    <location>
        <begin position="1"/>
        <end position="54"/>
    </location>
</feature>
<evidence type="ECO:0000313" key="3">
    <source>
        <dbReference type="Proteomes" id="UP000886595"/>
    </source>
</evidence>
<name>A0A8X7TUY5_BRACI</name>
<dbReference type="Proteomes" id="UP000886595">
    <property type="component" value="Unassembled WGS sequence"/>
</dbReference>
<evidence type="ECO:0000313" key="2">
    <source>
        <dbReference type="EMBL" id="KAG2255645.1"/>
    </source>
</evidence>
<organism evidence="2 3">
    <name type="scientific">Brassica carinata</name>
    <name type="common">Ethiopian mustard</name>
    <name type="synonym">Abyssinian cabbage</name>
    <dbReference type="NCBI Taxonomy" id="52824"/>
    <lineage>
        <taxon>Eukaryota</taxon>
        <taxon>Viridiplantae</taxon>
        <taxon>Streptophyta</taxon>
        <taxon>Embryophyta</taxon>
        <taxon>Tracheophyta</taxon>
        <taxon>Spermatophyta</taxon>
        <taxon>Magnoliopsida</taxon>
        <taxon>eudicotyledons</taxon>
        <taxon>Gunneridae</taxon>
        <taxon>Pentapetalae</taxon>
        <taxon>rosids</taxon>
        <taxon>malvids</taxon>
        <taxon>Brassicales</taxon>
        <taxon>Brassicaceae</taxon>
        <taxon>Brassiceae</taxon>
        <taxon>Brassica</taxon>
    </lineage>
</organism>
<feature type="region of interest" description="Disordered" evidence="1">
    <location>
        <begin position="210"/>
        <end position="249"/>
    </location>
</feature>
<sequence length="338" mass="36507">MPHVPAKRVIVLGRPAPSATPAAVPKSRKRPSANPDAAKRKRCTEAGPLPTKTECGSEIERLAKELDESREMSSLLEGNLKVIQDAHFVEEARFDSRIGELKRDLGKTVICLLKAKEAKASKSSELRRLKRKVKSGEGSSVCVIREAKEPMRAEFQTRLARIADSLDSLAAIHVPHNAGTLVDASVPCVPDALVHPAGSSTTPIFVEGKERAAESMPPPPARKEIGRKRKFTKGGDGESSQQGGLNPASELRGKFMSLIDEMISECGSEASCLAGELTEMQGRWSETEAMLKAVKDSHSAKVSKLEVEIGELERNPGKTASSLLKEKKARKAKSSEVC</sequence>
<protein>
    <submittedName>
        <fullName evidence="2">Uncharacterized protein</fullName>
    </submittedName>
</protein>
<feature type="region of interest" description="Disordered" evidence="1">
    <location>
        <begin position="317"/>
        <end position="338"/>
    </location>
</feature>
<reference evidence="2 3" key="1">
    <citation type="submission" date="2020-02" db="EMBL/GenBank/DDBJ databases">
        <authorList>
            <person name="Ma Q."/>
            <person name="Huang Y."/>
            <person name="Song X."/>
            <person name="Pei D."/>
        </authorList>
    </citation>
    <scope>NUCLEOTIDE SEQUENCE [LARGE SCALE GENOMIC DNA]</scope>
    <source>
        <strain evidence="2">Sxm20200214</strain>
        <tissue evidence="2">Leaf</tissue>
    </source>
</reference>
<comment type="caution">
    <text evidence="2">The sequence shown here is derived from an EMBL/GenBank/DDBJ whole genome shotgun (WGS) entry which is preliminary data.</text>
</comment>
<dbReference type="AlphaFoldDB" id="A0A8X7TUY5"/>
<dbReference type="EMBL" id="JAAMPC010000015">
    <property type="protein sequence ID" value="KAG2255645.1"/>
    <property type="molecule type" value="Genomic_DNA"/>
</dbReference>
<evidence type="ECO:0000256" key="1">
    <source>
        <dbReference type="SAM" id="MobiDB-lite"/>
    </source>
</evidence>
<keyword evidence="3" id="KW-1185">Reference proteome</keyword>